<dbReference type="InterPro" id="IPR011256">
    <property type="entry name" value="Reg_factor_effector_dom_sf"/>
</dbReference>
<accession>A0ABR2GQT9</accession>
<keyword evidence="3" id="KW-1185">Reference proteome</keyword>
<dbReference type="EMBL" id="JAPFFF010000066">
    <property type="protein sequence ID" value="KAK8836309.1"/>
    <property type="molecule type" value="Genomic_DNA"/>
</dbReference>
<reference evidence="2 3" key="1">
    <citation type="submission" date="2024-04" db="EMBL/GenBank/DDBJ databases">
        <title>Tritrichomonas musculus Genome.</title>
        <authorList>
            <person name="Alves-Ferreira E."/>
            <person name="Grigg M."/>
            <person name="Lorenzi H."/>
            <person name="Galac M."/>
        </authorList>
    </citation>
    <scope>NUCLEOTIDE SEQUENCE [LARGE SCALE GENOMIC DNA]</scope>
    <source>
        <strain evidence="2 3">EAF2021</strain>
    </source>
</reference>
<evidence type="ECO:0000313" key="2">
    <source>
        <dbReference type="EMBL" id="KAK8836309.1"/>
    </source>
</evidence>
<dbReference type="Proteomes" id="UP001470230">
    <property type="component" value="Unassembled WGS sequence"/>
</dbReference>
<name>A0ABR2GQT9_9EUKA</name>
<dbReference type="Pfam" id="PF14526">
    <property type="entry name" value="Cass2"/>
    <property type="match status" value="1"/>
</dbReference>
<dbReference type="SUPFAM" id="SSF55136">
    <property type="entry name" value="Probable bacterial effector-binding domain"/>
    <property type="match status" value="1"/>
</dbReference>
<dbReference type="InterPro" id="IPR053182">
    <property type="entry name" value="YobU-like_regulator"/>
</dbReference>
<organism evidence="2 3">
    <name type="scientific">Tritrichomonas musculus</name>
    <dbReference type="NCBI Taxonomy" id="1915356"/>
    <lineage>
        <taxon>Eukaryota</taxon>
        <taxon>Metamonada</taxon>
        <taxon>Parabasalia</taxon>
        <taxon>Tritrichomonadida</taxon>
        <taxon>Tritrichomonadidae</taxon>
        <taxon>Tritrichomonas</taxon>
    </lineage>
</organism>
<comment type="caution">
    <text evidence="2">The sequence shown here is derived from an EMBL/GenBank/DDBJ whole genome shotgun (WGS) entry which is preliminary data.</text>
</comment>
<dbReference type="PANTHER" id="PTHR36444">
    <property type="entry name" value="TRANSCRIPTIONAL REGULATOR PROTEIN YOBU-RELATED"/>
    <property type="match status" value="1"/>
</dbReference>
<dbReference type="InterPro" id="IPR010499">
    <property type="entry name" value="AraC_E-bd"/>
</dbReference>
<dbReference type="SMART" id="SM00871">
    <property type="entry name" value="AraC_E_bind"/>
    <property type="match status" value="1"/>
</dbReference>
<dbReference type="InterPro" id="IPR029441">
    <property type="entry name" value="Cass2"/>
</dbReference>
<evidence type="ECO:0000313" key="3">
    <source>
        <dbReference type="Proteomes" id="UP001470230"/>
    </source>
</evidence>
<proteinExistence type="predicted"/>
<dbReference type="Gene3D" id="3.20.80.10">
    <property type="entry name" value="Regulatory factor, effector binding domain"/>
    <property type="match status" value="1"/>
</dbReference>
<evidence type="ECO:0000259" key="1">
    <source>
        <dbReference type="SMART" id="SM00871"/>
    </source>
</evidence>
<gene>
    <name evidence="2" type="ORF">M9Y10_039643</name>
</gene>
<dbReference type="PANTHER" id="PTHR36444:SF3">
    <property type="entry name" value="TRANSCRIPTIONAL ACTIVATOR, PUTATIVE-RELATED"/>
    <property type="match status" value="1"/>
</dbReference>
<feature type="domain" description="AraC effector-binding" evidence="1">
    <location>
        <begin position="1"/>
        <end position="145"/>
    </location>
</feature>
<sequence length="147" mass="17307">MEYKITEKPELKLIGIKKAFNSTNSNEGIPMFWDEIMKTADWANGLIKGLYGLCYEEKGDNFLYMIADDYDPQKKVPKHYEIITLPKCLYAIFPCKGKIPDAIQDINTKIFSDWLPNCKDYKKKKNYTLEVYLENDYTEIWIPIEKI</sequence>
<protein>
    <recommendedName>
        <fullName evidence="1">AraC effector-binding domain-containing protein</fullName>
    </recommendedName>
</protein>